<dbReference type="Proteomes" id="UP001596333">
    <property type="component" value="Unassembled WGS sequence"/>
</dbReference>
<feature type="region of interest" description="Disordered" evidence="2">
    <location>
        <begin position="1"/>
        <end position="30"/>
    </location>
</feature>
<keyword evidence="5" id="KW-1185">Reference proteome</keyword>
<dbReference type="Gene3D" id="3.10.180.10">
    <property type="entry name" value="2,3-Dihydroxybiphenyl 1,2-Dioxygenase, domain 1"/>
    <property type="match status" value="1"/>
</dbReference>
<organism evidence="4 5">
    <name type="scientific">Halorubrum trueperi</name>
    <dbReference type="NCBI Taxonomy" id="2004704"/>
    <lineage>
        <taxon>Archaea</taxon>
        <taxon>Methanobacteriati</taxon>
        <taxon>Methanobacteriota</taxon>
        <taxon>Stenosarchaea group</taxon>
        <taxon>Halobacteria</taxon>
        <taxon>Halobacteriales</taxon>
        <taxon>Haloferacaceae</taxon>
        <taxon>Halorubrum</taxon>
    </lineage>
</organism>
<dbReference type="SUPFAM" id="SSF54593">
    <property type="entry name" value="Glyoxalase/Bleomycin resistance protein/Dihydroxybiphenyl dioxygenase"/>
    <property type="match status" value="1"/>
</dbReference>
<proteinExistence type="predicted"/>
<dbReference type="PANTHER" id="PTHR43048:SF3">
    <property type="entry name" value="METHYLMALONYL-COA EPIMERASE, MITOCHONDRIAL"/>
    <property type="match status" value="1"/>
</dbReference>
<feature type="compositionally biased region" description="Low complexity" evidence="2">
    <location>
        <begin position="1"/>
        <end position="28"/>
    </location>
</feature>
<protein>
    <submittedName>
        <fullName evidence="4">VOC family protein</fullName>
    </submittedName>
</protein>
<dbReference type="EMBL" id="JBHSXI010000012">
    <property type="protein sequence ID" value="MFC6889849.1"/>
    <property type="molecule type" value="Genomic_DNA"/>
</dbReference>
<reference evidence="4 5" key="1">
    <citation type="journal article" date="2019" name="Int. J. Syst. Evol. Microbiol.">
        <title>The Global Catalogue of Microorganisms (GCM) 10K type strain sequencing project: providing services to taxonomists for standard genome sequencing and annotation.</title>
        <authorList>
            <consortium name="The Broad Institute Genomics Platform"/>
            <consortium name="The Broad Institute Genome Sequencing Center for Infectious Disease"/>
            <person name="Wu L."/>
            <person name="Ma J."/>
        </authorList>
    </citation>
    <scope>NUCLEOTIDE SEQUENCE [LARGE SCALE GENOMIC DNA]</scope>
    <source>
        <strain evidence="4 5">Y73</strain>
    </source>
</reference>
<evidence type="ECO:0000256" key="2">
    <source>
        <dbReference type="SAM" id="MobiDB-lite"/>
    </source>
</evidence>
<dbReference type="InterPro" id="IPR037523">
    <property type="entry name" value="VOC_core"/>
</dbReference>
<dbReference type="Pfam" id="PF00903">
    <property type="entry name" value="Glyoxalase"/>
    <property type="match status" value="1"/>
</dbReference>
<dbReference type="PANTHER" id="PTHR43048">
    <property type="entry name" value="METHYLMALONYL-COA EPIMERASE"/>
    <property type="match status" value="1"/>
</dbReference>
<dbReference type="GO" id="GO:0046872">
    <property type="term" value="F:metal ion binding"/>
    <property type="evidence" value="ECO:0007669"/>
    <property type="project" value="UniProtKB-KW"/>
</dbReference>
<evidence type="ECO:0000256" key="1">
    <source>
        <dbReference type="ARBA" id="ARBA00022723"/>
    </source>
</evidence>
<dbReference type="RefSeq" id="WP_379769053.1">
    <property type="nucleotide sequence ID" value="NZ_JBHSXI010000012.1"/>
</dbReference>
<dbReference type="InterPro" id="IPR051785">
    <property type="entry name" value="MMCE/EMCE_epimerase"/>
</dbReference>
<keyword evidence="1" id="KW-0479">Metal-binding</keyword>
<evidence type="ECO:0000313" key="4">
    <source>
        <dbReference type="EMBL" id="MFC6889849.1"/>
    </source>
</evidence>
<dbReference type="AlphaFoldDB" id="A0ABD5UPU7"/>
<evidence type="ECO:0000313" key="5">
    <source>
        <dbReference type="Proteomes" id="UP001596333"/>
    </source>
</evidence>
<feature type="domain" description="VOC" evidence="3">
    <location>
        <begin position="29"/>
        <end position="163"/>
    </location>
</feature>
<accession>A0ABD5UPU7</accession>
<name>A0ABD5UPU7_9EURY</name>
<gene>
    <name evidence="4" type="ORF">ACFQEY_12585</name>
</gene>
<dbReference type="InterPro" id="IPR004360">
    <property type="entry name" value="Glyas_Fos-R_dOase_dom"/>
</dbReference>
<sequence length="163" mass="16768">MADSPSASDSPSESNAAPASDSPSAADPTAHHVGVTVSDLDRAVEFYTDTFDLDIVAEFSVSGEAFAEAVAVDGASAEFAHLDAGGAIVELVAYDPRGKPESDPELNRPGTVHLGLSVDDVDAFYTALDDGVTTLSPPRTTSSGTTILFVVDPDGNRIEVLDA</sequence>
<dbReference type="InterPro" id="IPR029068">
    <property type="entry name" value="Glyas_Bleomycin-R_OHBP_Dase"/>
</dbReference>
<evidence type="ECO:0000259" key="3">
    <source>
        <dbReference type="PROSITE" id="PS51819"/>
    </source>
</evidence>
<dbReference type="PROSITE" id="PS51819">
    <property type="entry name" value="VOC"/>
    <property type="match status" value="1"/>
</dbReference>
<comment type="caution">
    <text evidence="4">The sequence shown here is derived from an EMBL/GenBank/DDBJ whole genome shotgun (WGS) entry which is preliminary data.</text>
</comment>